<feature type="transmembrane region" description="Helical" evidence="9">
    <location>
        <begin position="6"/>
        <end position="24"/>
    </location>
</feature>
<keyword evidence="2" id="KW-0813">Transport</keyword>
<feature type="transmembrane region" description="Helical" evidence="9">
    <location>
        <begin position="31"/>
        <end position="48"/>
    </location>
</feature>
<dbReference type="InterPro" id="IPR003148">
    <property type="entry name" value="RCK_N"/>
</dbReference>
<dbReference type="Pfam" id="PF02254">
    <property type="entry name" value="TrkA_N"/>
    <property type="match status" value="1"/>
</dbReference>
<feature type="transmembrane region" description="Helical" evidence="9">
    <location>
        <begin position="118"/>
        <end position="138"/>
    </location>
</feature>
<sequence length="607" mass="65942">MDKEILIGLTWVIFLGTFAQWCGWRFQIPSILLLLTFGLVAGPGIGLLDPDALFGDLVFPVASIAVAVILFEGGLSLNLKEFRESGTIILRLISIGGLLTWLLSTFFAWLLLGLSLEISLLLGALLVITGPTVIGPMLRQIRPRGRVSHVVKWEGILNDPVGAILSVLILETVLHGGLDSATSTFVSGILVTLGVGIVGAIVGAFVLIFAMRHRWLPDYLHIPVTLTVVIALNSVSNLFQEEAGLVSVTLLGIILANQRTFPIKHIIEFKENLQILLISGLFIVLGARVEPDTLFQVGWSSLLFLLASILIVRPLSVVASTVGTKLIWKERFFLMLMAPRGIVVTALASVFAFRLSQTGDPDGERLFAEVLFVILGTVLFYGIAASVYARKVQIGSSNPQGLILVGAHPWARMIAVALKRNGIHVALIDSNGSHTESAINIGLEAHQGNIHSSEFMEEIDFSEIGRGLAVTGNAEINAFAELALGKHLGKTHVYHLATGENSEKARGGSAERQQNVLFDSKATFDLIEKEFYSGAVVREIHLKEDWDPEKAASFDGFILPLFVIGENGQLRIFSSRSTFVPKAGGKILALHRSNDKTRKFEPTQVTE</sequence>
<organism evidence="12 13">
    <name type="scientific">Puniceicoccus vermicola</name>
    <dbReference type="NCBI Taxonomy" id="388746"/>
    <lineage>
        <taxon>Bacteria</taxon>
        <taxon>Pseudomonadati</taxon>
        <taxon>Verrucomicrobiota</taxon>
        <taxon>Opitutia</taxon>
        <taxon>Puniceicoccales</taxon>
        <taxon>Puniceicoccaceae</taxon>
        <taxon>Puniceicoccus</taxon>
    </lineage>
</organism>
<evidence type="ECO:0000259" key="11">
    <source>
        <dbReference type="Pfam" id="PF02254"/>
    </source>
</evidence>
<evidence type="ECO:0000256" key="4">
    <source>
        <dbReference type="ARBA" id="ARBA00022475"/>
    </source>
</evidence>
<dbReference type="GO" id="GO:1902600">
    <property type="term" value="P:proton transmembrane transport"/>
    <property type="evidence" value="ECO:0007669"/>
    <property type="project" value="InterPro"/>
</dbReference>
<evidence type="ECO:0000256" key="2">
    <source>
        <dbReference type="ARBA" id="ARBA00022448"/>
    </source>
</evidence>
<dbReference type="Pfam" id="PF00999">
    <property type="entry name" value="Na_H_Exchanger"/>
    <property type="match status" value="1"/>
</dbReference>
<feature type="transmembrane region" description="Helical" evidence="9">
    <location>
        <begin position="54"/>
        <end position="77"/>
    </location>
</feature>
<dbReference type="PANTHER" id="PTHR32507">
    <property type="entry name" value="NA(+)/H(+) ANTIPORTER 1"/>
    <property type="match status" value="1"/>
</dbReference>
<dbReference type="GO" id="GO:0005886">
    <property type="term" value="C:plasma membrane"/>
    <property type="evidence" value="ECO:0007669"/>
    <property type="project" value="UniProtKB-SubCell"/>
</dbReference>
<dbReference type="SUPFAM" id="SSF51735">
    <property type="entry name" value="NAD(P)-binding Rossmann-fold domains"/>
    <property type="match status" value="1"/>
</dbReference>
<evidence type="ECO:0000313" key="13">
    <source>
        <dbReference type="Proteomes" id="UP000525652"/>
    </source>
</evidence>
<evidence type="ECO:0000256" key="8">
    <source>
        <dbReference type="ARBA" id="ARBA00023136"/>
    </source>
</evidence>
<dbReference type="GO" id="GO:0015297">
    <property type="term" value="F:antiporter activity"/>
    <property type="evidence" value="ECO:0007669"/>
    <property type="project" value="UniProtKB-KW"/>
</dbReference>
<keyword evidence="13" id="KW-1185">Reference proteome</keyword>
<evidence type="ECO:0000259" key="10">
    <source>
        <dbReference type="Pfam" id="PF00999"/>
    </source>
</evidence>
<dbReference type="PANTHER" id="PTHR32507:SF0">
    <property type="entry name" value="NA(+)_H(+) ANTIPORTER 2-RELATED"/>
    <property type="match status" value="1"/>
</dbReference>
<comment type="subcellular location">
    <subcellularLocation>
        <location evidence="1">Cell membrane</location>
        <topology evidence="1">Multi-pass membrane protein</topology>
    </subcellularLocation>
</comment>
<feature type="domain" description="RCK N-terminal" evidence="11">
    <location>
        <begin position="403"/>
        <end position="495"/>
    </location>
</feature>
<comment type="caution">
    <text evidence="12">The sequence shown here is derived from an EMBL/GenBank/DDBJ whole genome shotgun (WGS) entry which is preliminary data.</text>
</comment>
<feature type="transmembrane region" description="Helical" evidence="9">
    <location>
        <begin position="184"/>
        <end position="208"/>
    </location>
</feature>
<evidence type="ECO:0000313" key="12">
    <source>
        <dbReference type="EMBL" id="MBC2600872.1"/>
    </source>
</evidence>
<feature type="transmembrane region" description="Helical" evidence="9">
    <location>
        <begin position="332"/>
        <end position="354"/>
    </location>
</feature>
<feature type="transmembrane region" description="Helical" evidence="9">
    <location>
        <begin position="366"/>
        <end position="389"/>
    </location>
</feature>
<proteinExistence type="predicted"/>
<keyword evidence="8 9" id="KW-0472">Membrane</keyword>
<keyword evidence="7" id="KW-0406">Ion transport</keyword>
<gene>
    <name evidence="12" type="ORF">H5P30_03665</name>
</gene>
<feature type="transmembrane region" description="Helical" evidence="9">
    <location>
        <begin position="159"/>
        <end position="178"/>
    </location>
</feature>
<keyword evidence="5 9" id="KW-0812">Transmembrane</keyword>
<dbReference type="Proteomes" id="UP000525652">
    <property type="component" value="Unassembled WGS sequence"/>
</dbReference>
<protein>
    <submittedName>
        <fullName evidence="12">Sodium:proton antiporter</fullName>
    </submittedName>
</protein>
<evidence type="ECO:0000256" key="9">
    <source>
        <dbReference type="SAM" id="Phobius"/>
    </source>
</evidence>
<reference evidence="12 13" key="1">
    <citation type="submission" date="2020-07" db="EMBL/GenBank/DDBJ databases">
        <authorList>
            <person name="Feng X."/>
        </authorList>
    </citation>
    <scope>NUCLEOTIDE SEQUENCE [LARGE SCALE GENOMIC DNA]</scope>
    <source>
        <strain evidence="12 13">JCM14086</strain>
    </source>
</reference>
<keyword evidence="3" id="KW-0050">Antiport</keyword>
<dbReference type="GO" id="GO:0006813">
    <property type="term" value="P:potassium ion transport"/>
    <property type="evidence" value="ECO:0007669"/>
    <property type="project" value="InterPro"/>
</dbReference>
<dbReference type="Gene3D" id="1.20.1530.20">
    <property type="match status" value="1"/>
</dbReference>
<dbReference type="InterPro" id="IPR036291">
    <property type="entry name" value="NAD(P)-bd_dom_sf"/>
</dbReference>
<feature type="transmembrane region" description="Helical" evidence="9">
    <location>
        <begin position="89"/>
        <end position="112"/>
    </location>
</feature>
<dbReference type="RefSeq" id="WP_185691607.1">
    <property type="nucleotide sequence ID" value="NZ_JACHVA010000040.1"/>
</dbReference>
<accession>A0A7X1AW08</accession>
<evidence type="ECO:0000256" key="1">
    <source>
        <dbReference type="ARBA" id="ARBA00004651"/>
    </source>
</evidence>
<feature type="transmembrane region" description="Helical" evidence="9">
    <location>
        <begin position="273"/>
        <end position="289"/>
    </location>
</feature>
<keyword evidence="4" id="KW-1003">Cell membrane</keyword>
<evidence type="ECO:0000256" key="6">
    <source>
        <dbReference type="ARBA" id="ARBA00022989"/>
    </source>
</evidence>
<dbReference type="EMBL" id="JACHVA010000040">
    <property type="protein sequence ID" value="MBC2600872.1"/>
    <property type="molecule type" value="Genomic_DNA"/>
</dbReference>
<dbReference type="Gene3D" id="3.40.50.720">
    <property type="entry name" value="NAD(P)-binding Rossmann-like Domain"/>
    <property type="match status" value="1"/>
</dbReference>
<keyword evidence="6 9" id="KW-1133">Transmembrane helix</keyword>
<name>A0A7X1AW08_9BACT</name>
<feature type="domain" description="Cation/H+ exchanger transmembrane" evidence="10">
    <location>
        <begin position="24"/>
        <end position="388"/>
    </location>
</feature>
<evidence type="ECO:0000256" key="3">
    <source>
        <dbReference type="ARBA" id="ARBA00022449"/>
    </source>
</evidence>
<feature type="transmembrane region" description="Helical" evidence="9">
    <location>
        <begin position="301"/>
        <end position="320"/>
    </location>
</feature>
<dbReference type="InterPro" id="IPR006153">
    <property type="entry name" value="Cation/H_exchanger_TM"/>
</dbReference>
<evidence type="ECO:0000256" key="7">
    <source>
        <dbReference type="ARBA" id="ARBA00023065"/>
    </source>
</evidence>
<dbReference type="InterPro" id="IPR038770">
    <property type="entry name" value="Na+/solute_symporter_sf"/>
</dbReference>
<dbReference type="AlphaFoldDB" id="A0A7X1AW08"/>
<evidence type="ECO:0000256" key="5">
    <source>
        <dbReference type="ARBA" id="ARBA00022692"/>
    </source>
</evidence>